<dbReference type="OrthoDB" id="5366606at2759"/>
<feature type="region of interest" description="Disordered" evidence="1">
    <location>
        <begin position="34"/>
        <end position="62"/>
    </location>
</feature>
<reference evidence="2" key="1">
    <citation type="journal article" date="2020" name="Stud. Mycol.">
        <title>101 Dothideomycetes genomes: a test case for predicting lifestyles and emergence of pathogens.</title>
        <authorList>
            <person name="Haridas S."/>
            <person name="Albert R."/>
            <person name="Binder M."/>
            <person name="Bloem J."/>
            <person name="Labutti K."/>
            <person name="Salamov A."/>
            <person name="Andreopoulos B."/>
            <person name="Baker S."/>
            <person name="Barry K."/>
            <person name="Bills G."/>
            <person name="Bluhm B."/>
            <person name="Cannon C."/>
            <person name="Castanera R."/>
            <person name="Culley D."/>
            <person name="Daum C."/>
            <person name="Ezra D."/>
            <person name="Gonzalez J."/>
            <person name="Henrissat B."/>
            <person name="Kuo A."/>
            <person name="Liang C."/>
            <person name="Lipzen A."/>
            <person name="Lutzoni F."/>
            <person name="Magnuson J."/>
            <person name="Mondo S."/>
            <person name="Nolan M."/>
            <person name="Ohm R."/>
            <person name="Pangilinan J."/>
            <person name="Park H.-J."/>
            <person name="Ramirez L."/>
            <person name="Alfaro M."/>
            <person name="Sun H."/>
            <person name="Tritt A."/>
            <person name="Yoshinaga Y."/>
            <person name="Zwiers L.-H."/>
            <person name="Turgeon B."/>
            <person name="Goodwin S."/>
            <person name="Spatafora J."/>
            <person name="Crous P."/>
            <person name="Grigoriev I."/>
        </authorList>
    </citation>
    <scope>NUCLEOTIDE SEQUENCE</scope>
    <source>
        <strain evidence="2">CBS 116435</strain>
    </source>
</reference>
<proteinExistence type="predicted"/>
<gene>
    <name evidence="2" type="ORF">K431DRAFT_341186</name>
</gene>
<dbReference type="Proteomes" id="UP000799441">
    <property type="component" value="Unassembled WGS sequence"/>
</dbReference>
<comment type="caution">
    <text evidence="2">The sequence shown here is derived from an EMBL/GenBank/DDBJ whole genome shotgun (WGS) entry which is preliminary data.</text>
</comment>
<organism evidence="2 3">
    <name type="scientific">Polychaeton citri CBS 116435</name>
    <dbReference type="NCBI Taxonomy" id="1314669"/>
    <lineage>
        <taxon>Eukaryota</taxon>
        <taxon>Fungi</taxon>
        <taxon>Dikarya</taxon>
        <taxon>Ascomycota</taxon>
        <taxon>Pezizomycotina</taxon>
        <taxon>Dothideomycetes</taxon>
        <taxon>Dothideomycetidae</taxon>
        <taxon>Capnodiales</taxon>
        <taxon>Capnodiaceae</taxon>
        <taxon>Polychaeton</taxon>
    </lineage>
</organism>
<feature type="compositionally biased region" description="Basic and acidic residues" evidence="1">
    <location>
        <begin position="48"/>
        <end position="58"/>
    </location>
</feature>
<evidence type="ECO:0000313" key="2">
    <source>
        <dbReference type="EMBL" id="KAF2717712.1"/>
    </source>
</evidence>
<name>A0A9P4Q460_9PEZI</name>
<keyword evidence="3" id="KW-1185">Reference proteome</keyword>
<accession>A0A9P4Q460</accession>
<dbReference type="EMBL" id="MU003838">
    <property type="protein sequence ID" value="KAF2717712.1"/>
    <property type="molecule type" value="Genomic_DNA"/>
</dbReference>
<sequence length="145" mass="16118">MPRQSAPPPSGEFNVVLHKPFEGAPTHTIEVIGEPNRPASVRISNYTGKDKKTEKEGDVPTDDVNELLGLVNELRGYPSHPSKDVYGFDTKLEFNTFEIQWSNLDEDAISDDIPELADETKDSFKRIADSIEALSRTFAKKDAAI</sequence>
<dbReference type="AlphaFoldDB" id="A0A9P4Q460"/>
<protein>
    <submittedName>
        <fullName evidence="2">Uncharacterized protein</fullName>
    </submittedName>
</protein>
<evidence type="ECO:0000313" key="3">
    <source>
        <dbReference type="Proteomes" id="UP000799441"/>
    </source>
</evidence>
<evidence type="ECO:0000256" key="1">
    <source>
        <dbReference type="SAM" id="MobiDB-lite"/>
    </source>
</evidence>